<gene>
    <name evidence="1" type="ORF">LCGC14_0768000</name>
</gene>
<name>A0A0F9Q3B9_9ZZZZ</name>
<comment type="caution">
    <text evidence="1">The sequence shown here is derived from an EMBL/GenBank/DDBJ whole genome shotgun (WGS) entry which is preliminary data.</text>
</comment>
<dbReference type="AlphaFoldDB" id="A0A0F9Q3B9"/>
<organism evidence="1">
    <name type="scientific">marine sediment metagenome</name>
    <dbReference type="NCBI Taxonomy" id="412755"/>
    <lineage>
        <taxon>unclassified sequences</taxon>
        <taxon>metagenomes</taxon>
        <taxon>ecological metagenomes</taxon>
    </lineage>
</organism>
<protein>
    <submittedName>
        <fullName evidence="1">Uncharacterized protein</fullName>
    </submittedName>
</protein>
<sequence>MSRVIPFFAETATATIVIDGVTYRVPLIDSDGHLQVDVVSNALPTGAATSAKQDTMITALQLIDDLRGALDAVQADRLNVNVKIAGASEVMGIRKRTDDPSTTRVTAVTPTSGKKIRLISCQTRNLADTLAAMEVYFGTGANIATNPDKVILDTVLRVTVMSTYGVAWPDGAGPVGAVGEVVSVRTSQNVTTQGVTVIHYREE</sequence>
<evidence type="ECO:0000313" key="1">
    <source>
        <dbReference type="EMBL" id="KKN36989.1"/>
    </source>
</evidence>
<reference evidence="1" key="1">
    <citation type="journal article" date="2015" name="Nature">
        <title>Complex archaea that bridge the gap between prokaryotes and eukaryotes.</title>
        <authorList>
            <person name="Spang A."/>
            <person name="Saw J.H."/>
            <person name="Jorgensen S.L."/>
            <person name="Zaremba-Niedzwiedzka K."/>
            <person name="Martijn J."/>
            <person name="Lind A.E."/>
            <person name="van Eijk R."/>
            <person name="Schleper C."/>
            <person name="Guy L."/>
            <person name="Ettema T.J."/>
        </authorList>
    </citation>
    <scope>NUCLEOTIDE SEQUENCE</scope>
</reference>
<dbReference type="EMBL" id="LAZR01001928">
    <property type="protein sequence ID" value="KKN36989.1"/>
    <property type="molecule type" value="Genomic_DNA"/>
</dbReference>
<proteinExistence type="predicted"/>
<accession>A0A0F9Q3B9</accession>